<organism evidence="2 3">
    <name type="scientific">Arthrobacter alpinus</name>
    <dbReference type="NCBI Taxonomy" id="656366"/>
    <lineage>
        <taxon>Bacteria</taxon>
        <taxon>Bacillati</taxon>
        <taxon>Actinomycetota</taxon>
        <taxon>Actinomycetes</taxon>
        <taxon>Micrococcales</taxon>
        <taxon>Micrococcaceae</taxon>
        <taxon>Arthrobacter</taxon>
    </lineage>
</organism>
<dbReference type="InterPro" id="IPR014145">
    <property type="entry name" value="LigD_pol_dom"/>
</dbReference>
<dbReference type="InterPro" id="IPR052171">
    <property type="entry name" value="NHEJ_LigD"/>
</dbReference>
<dbReference type="Pfam" id="PF21686">
    <property type="entry name" value="LigD_Prim-Pol"/>
    <property type="match status" value="1"/>
</dbReference>
<proteinExistence type="predicted"/>
<evidence type="ECO:0000313" key="2">
    <source>
        <dbReference type="EMBL" id="ALO67281.1"/>
    </source>
</evidence>
<dbReference type="OrthoDB" id="9802472at2"/>
<dbReference type="Gene3D" id="3.90.920.10">
    <property type="entry name" value="DNA primase, PRIM domain"/>
    <property type="match status" value="1"/>
</dbReference>
<gene>
    <name evidence="2" type="ORF">AS189_13190</name>
</gene>
<dbReference type="AlphaFoldDB" id="A0A0S2M0Y9"/>
<dbReference type="EMBL" id="CP013200">
    <property type="protein sequence ID" value="ALO67281.1"/>
    <property type="molecule type" value="Genomic_DNA"/>
</dbReference>
<name>A0A0S2M0Y9_9MICC</name>
<reference evidence="2 3" key="2">
    <citation type="journal article" date="2016" name="J. Biotechnol.">
        <title>Complete genome sequence of Arthrobacter alpinus ERGS4:06, a yellow pigmented bacterium tolerant to cold and radiations isolated from Sikkim Himalaya.</title>
        <authorList>
            <person name="Kumar R."/>
            <person name="Singh D."/>
            <person name="Swarnkar M.K."/>
            <person name="Singh A.K."/>
            <person name="Kumar S."/>
        </authorList>
    </citation>
    <scope>NUCLEOTIDE SEQUENCE [LARGE SCALE GENOMIC DNA]</scope>
    <source>
        <strain evidence="2 3">ERGS4:06</strain>
    </source>
</reference>
<evidence type="ECO:0000259" key="1">
    <source>
        <dbReference type="Pfam" id="PF21686"/>
    </source>
</evidence>
<evidence type="ECO:0000313" key="3">
    <source>
        <dbReference type="Proteomes" id="UP000059574"/>
    </source>
</evidence>
<dbReference type="PANTHER" id="PTHR42705">
    <property type="entry name" value="BIFUNCTIONAL NON-HOMOLOGOUS END JOINING PROTEIN LIGD"/>
    <property type="match status" value="1"/>
</dbReference>
<dbReference type="Proteomes" id="UP000059574">
    <property type="component" value="Chromosome"/>
</dbReference>
<dbReference type="PANTHER" id="PTHR42705:SF2">
    <property type="entry name" value="BIFUNCTIONAL NON-HOMOLOGOUS END JOINING PROTEIN LIGD"/>
    <property type="match status" value="1"/>
</dbReference>
<accession>A0A0S2M0Y9</accession>
<feature type="domain" description="DNA ligase D polymerase" evidence="1">
    <location>
        <begin position="2"/>
        <end position="108"/>
    </location>
</feature>
<protein>
    <recommendedName>
        <fullName evidence="1">DNA ligase D polymerase domain-containing protein</fullName>
    </recommendedName>
</protein>
<reference evidence="3" key="1">
    <citation type="submission" date="2015-11" db="EMBL/GenBank/DDBJ databases">
        <authorList>
            <person name="Kumar R."/>
            <person name="Singh D."/>
            <person name="Swarnkar M.K."/>
            <person name="Singh A.K."/>
            <person name="Kumar S."/>
        </authorList>
    </citation>
    <scope>NUCLEOTIDE SEQUENCE [LARGE SCALE GENOMIC DNA]</scope>
    <source>
        <strain evidence="3">ERGS4:06</strain>
    </source>
</reference>
<sequence length="108" mass="11797">MYPLVTYERTLAWLAQIAALEIHVPQWIFVANDGEPWHPDRVLLDLDLGEGAGLTECAAVSLIARDFLAQHGLDCVPDTIGSKGMHLYAPLDGRRTSDEAATLAQELA</sequence>